<feature type="region of interest" description="Disordered" evidence="1">
    <location>
        <begin position="59"/>
        <end position="81"/>
    </location>
</feature>
<keyword evidence="3" id="KW-1185">Reference proteome</keyword>
<name>A0A4Y2TBB3_ARAVE</name>
<organism evidence="2 3">
    <name type="scientific">Araneus ventricosus</name>
    <name type="common">Orbweaver spider</name>
    <name type="synonym">Epeira ventricosa</name>
    <dbReference type="NCBI Taxonomy" id="182803"/>
    <lineage>
        <taxon>Eukaryota</taxon>
        <taxon>Metazoa</taxon>
        <taxon>Ecdysozoa</taxon>
        <taxon>Arthropoda</taxon>
        <taxon>Chelicerata</taxon>
        <taxon>Arachnida</taxon>
        <taxon>Araneae</taxon>
        <taxon>Araneomorphae</taxon>
        <taxon>Entelegynae</taxon>
        <taxon>Araneoidea</taxon>
        <taxon>Araneidae</taxon>
        <taxon>Araneus</taxon>
    </lineage>
</organism>
<gene>
    <name evidence="2" type="ORF">AVEN_272284_1</name>
</gene>
<feature type="region of interest" description="Disordered" evidence="1">
    <location>
        <begin position="119"/>
        <end position="138"/>
    </location>
</feature>
<evidence type="ECO:0000256" key="1">
    <source>
        <dbReference type="SAM" id="MobiDB-lite"/>
    </source>
</evidence>
<protein>
    <submittedName>
        <fullName evidence="2">Uncharacterized protein</fullName>
    </submittedName>
</protein>
<evidence type="ECO:0000313" key="3">
    <source>
        <dbReference type="Proteomes" id="UP000499080"/>
    </source>
</evidence>
<dbReference type="Proteomes" id="UP000499080">
    <property type="component" value="Unassembled WGS sequence"/>
</dbReference>
<reference evidence="2 3" key="1">
    <citation type="journal article" date="2019" name="Sci. Rep.">
        <title>Orb-weaving spider Araneus ventricosus genome elucidates the spidroin gene catalogue.</title>
        <authorList>
            <person name="Kono N."/>
            <person name="Nakamura H."/>
            <person name="Ohtoshi R."/>
            <person name="Moran D.A.P."/>
            <person name="Shinohara A."/>
            <person name="Yoshida Y."/>
            <person name="Fujiwara M."/>
            <person name="Mori M."/>
            <person name="Tomita M."/>
            <person name="Arakawa K."/>
        </authorList>
    </citation>
    <scope>NUCLEOTIDE SEQUENCE [LARGE SCALE GENOMIC DNA]</scope>
</reference>
<feature type="compositionally biased region" description="Basic and acidic residues" evidence="1">
    <location>
        <begin position="119"/>
        <end position="135"/>
    </location>
</feature>
<sequence length="154" mass="17945">MYQVCRRSRECVIKQKIDTHISINCKQEGYLAAWRGCPAYSRLDETNAVTGKKTNVQVETGKKSIKETSNVQAAPPPKPRRRNYLTALVRFPGRPRRLERNTIDSRILYNFRSCKSLQNEENKRRKGHARDERPFGRQMTTRFSSLISVFGLQR</sequence>
<evidence type="ECO:0000313" key="2">
    <source>
        <dbReference type="EMBL" id="GBN97073.1"/>
    </source>
</evidence>
<dbReference type="OrthoDB" id="8068264at2759"/>
<dbReference type="AlphaFoldDB" id="A0A4Y2TBB3"/>
<comment type="caution">
    <text evidence="2">The sequence shown here is derived from an EMBL/GenBank/DDBJ whole genome shotgun (WGS) entry which is preliminary data.</text>
</comment>
<dbReference type="EMBL" id="BGPR01026949">
    <property type="protein sequence ID" value="GBN97073.1"/>
    <property type="molecule type" value="Genomic_DNA"/>
</dbReference>
<proteinExistence type="predicted"/>
<accession>A0A4Y2TBB3</accession>